<gene>
    <name evidence="1" type="ORF">AYBTSS11_LOCUS8369</name>
</gene>
<organism evidence="1 2">
    <name type="scientific">Sphenostylis stenocarpa</name>
    <dbReference type="NCBI Taxonomy" id="92480"/>
    <lineage>
        <taxon>Eukaryota</taxon>
        <taxon>Viridiplantae</taxon>
        <taxon>Streptophyta</taxon>
        <taxon>Embryophyta</taxon>
        <taxon>Tracheophyta</taxon>
        <taxon>Spermatophyta</taxon>
        <taxon>Magnoliopsida</taxon>
        <taxon>eudicotyledons</taxon>
        <taxon>Gunneridae</taxon>
        <taxon>Pentapetalae</taxon>
        <taxon>rosids</taxon>
        <taxon>fabids</taxon>
        <taxon>Fabales</taxon>
        <taxon>Fabaceae</taxon>
        <taxon>Papilionoideae</taxon>
        <taxon>50 kb inversion clade</taxon>
        <taxon>NPAAA clade</taxon>
        <taxon>indigoferoid/millettioid clade</taxon>
        <taxon>Phaseoleae</taxon>
        <taxon>Sphenostylis</taxon>
    </lineage>
</organism>
<name>A0AA86S8E8_9FABA</name>
<dbReference type="Gramene" id="rna-AYBTSS11_LOCUS8369">
    <property type="protein sequence ID" value="CAJ1938093.1"/>
    <property type="gene ID" value="gene-AYBTSS11_LOCUS8369"/>
</dbReference>
<reference evidence="1" key="1">
    <citation type="submission" date="2023-10" db="EMBL/GenBank/DDBJ databases">
        <authorList>
            <person name="Domelevo Entfellner J.-B."/>
        </authorList>
    </citation>
    <scope>NUCLEOTIDE SEQUENCE</scope>
</reference>
<dbReference type="Proteomes" id="UP001189624">
    <property type="component" value="Chromosome 3"/>
</dbReference>
<dbReference type="AlphaFoldDB" id="A0AA86S8E8"/>
<sequence length="77" mass="9021">MATHKSGRVRSHVVHTFSEFYCKMIGRKYNQAYVIRQTAIKTIVEMDSENLARVVYIHKLLKEKKTSHPPNYVVLQT</sequence>
<keyword evidence="2" id="KW-1185">Reference proteome</keyword>
<dbReference type="EMBL" id="OY731400">
    <property type="protein sequence ID" value="CAJ1938093.1"/>
    <property type="molecule type" value="Genomic_DNA"/>
</dbReference>
<evidence type="ECO:0000313" key="2">
    <source>
        <dbReference type="Proteomes" id="UP001189624"/>
    </source>
</evidence>
<accession>A0AA86S8E8</accession>
<evidence type="ECO:0000313" key="1">
    <source>
        <dbReference type="EMBL" id="CAJ1938093.1"/>
    </source>
</evidence>
<proteinExistence type="predicted"/>
<protein>
    <submittedName>
        <fullName evidence="1">Uncharacterized protein</fullName>
    </submittedName>
</protein>